<keyword evidence="2" id="KW-0169">Cobalamin biosynthesis</keyword>
<dbReference type="Gene3D" id="3.30.950.10">
    <property type="entry name" value="Methyltransferase, Cobalt-precorrin-4 Transmethylase, Domain 2"/>
    <property type="match status" value="1"/>
</dbReference>
<sequence>MGKLYVVGFGPGGYEHMTEKAIEVIKNADVVTGYTTYVNILKEFFPDKNYLATPMMQEVKRCQMAVEEAMKDQTVAMVSSGDSGIYGMAGIIYQVAEEMNANIEIETVPGVTAASAAASVLGAPLMHDFAVISLSDLMTPFDLIMKRVDCAGQGDMIVCLYNPKSKKRVDYVEKAADILMKYRKPETPVGIVRNAGRKDEASCITTLGELKNADIDMFSVVIVGNSQTYTKNGRMITPRGYRV</sequence>
<dbReference type="AlphaFoldDB" id="A0AAE3DBM0"/>
<dbReference type="CDD" id="cd11646">
    <property type="entry name" value="Precorrin_3B_C17_MT"/>
    <property type="match status" value="1"/>
</dbReference>
<comment type="caution">
    <text evidence="7">The sequence shown here is derived from an EMBL/GenBank/DDBJ whole genome shotgun (WGS) entry which is preliminary data.</text>
</comment>
<evidence type="ECO:0000313" key="7">
    <source>
        <dbReference type="EMBL" id="MCC2125494.1"/>
    </source>
</evidence>
<dbReference type="GO" id="GO:0009236">
    <property type="term" value="P:cobalamin biosynthetic process"/>
    <property type="evidence" value="ECO:0007669"/>
    <property type="project" value="UniProtKB-KW"/>
</dbReference>
<dbReference type="InterPro" id="IPR051810">
    <property type="entry name" value="Precorrin_MeTrfase"/>
</dbReference>
<protein>
    <submittedName>
        <fullName evidence="7">Precorrin-3B C(17)-methyltransferase</fullName>
        <ecNumber evidence="7">2.1.1.131</ecNumber>
    </submittedName>
</protein>
<dbReference type="SUPFAM" id="SSF53790">
    <property type="entry name" value="Tetrapyrrole methylase"/>
    <property type="match status" value="1"/>
</dbReference>
<dbReference type="GO" id="GO:0030789">
    <property type="term" value="F:precorrin-3B C17-methyltransferase activity"/>
    <property type="evidence" value="ECO:0007669"/>
    <property type="project" value="UniProtKB-EC"/>
</dbReference>
<evidence type="ECO:0000256" key="3">
    <source>
        <dbReference type="ARBA" id="ARBA00022603"/>
    </source>
</evidence>
<gene>
    <name evidence="7" type="primary">cobJ</name>
    <name evidence="7" type="ORF">LKD36_04795</name>
</gene>
<evidence type="ECO:0000256" key="1">
    <source>
        <dbReference type="ARBA" id="ARBA00004953"/>
    </source>
</evidence>
<evidence type="ECO:0000259" key="6">
    <source>
        <dbReference type="Pfam" id="PF00590"/>
    </source>
</evidence>
<organism evidence="7 8">
    <name type="scientific">Hominiventricola filiformis</name>
    <dbReference type="NCBI Taxonomy" id="2885352"/>
    <lineage>
        <taxon>Bacteria</taxon>
        <taxon>Bacillati</taxon>
        <taxon>Bacillota</taxon>
        <taxon>Clostridia</taxon>
        <taxon>Lachnospirales</taxon>
        <taxon>Lachnospiraceae</taxon>
        <taxon>Hominiventricola</taxon>
    </lineage>
</organism>
<dbReference type="Gene3D" id="3.40.1010.10">
    <property type="entry name" value="Cobalt-precorrin-4 Transmethylase, Domain 1"/>
    <property type="match status" value="1"/>
</dbReference>
<dbReference type="Pfam" id="PF00590">
    <property type="entry name" value="TP_methylase"/>
    <property type="match status" value="1"/>
</dbReference>
<dbReference type="InterPro" id="IPR000878">
    <property type="entry name" value="4pyrrol_Mease"/>
</dbReference>
<reference evidence="7 8" key="1">
    <citation type="submission" date="2021-10" db="EMBL/GenBank/DDBJ databases">
        <title>Anaerobic single-cell dispensing facilitates the cultivation of human gut bacteria.</title>
        <authorList>
            <person name="Afrizal A."/>
        </authorList>
    </citation>
    <scope>NUCLEOTIDE SEQUENCE [LARGE SCALE GENOMIC DNA]</scope>
    <source>
        <strain evidence="7 8">CLA-AA-H276</strain>
    </source>
</reference>
<comment type="pathway">
    <text evidence="1">Cofactor biosynthesis; adenosylcobalamin biosynthesis.</text>
</comment>
<dbReference type="GO" id="GO:0032259">
    <property type="term" value="P:methylation"/>
    <property type="evidence" value="ECO:0007669"/>
    <property type="project" value="UniProtKB-KW"/>
</dbReference>
<keyword evidence="4 7" id="KW-0808">Transferase</keyword>
<evidence type="ECO:0000313" key="8">
    <source>
        <dbReference type="Proteomes" id="UP001198220"/>
    </source>
</evidence>
<dbReference type="EC" id="2.1.1.131" evidence="7"/>
<dbReference type="InterPro" id="IPR006363">
    <property type="entry name" value="Cbl_synth_CobJ/CibH_dom"/>
</dbReference>
<accession>A0AAE3DBM0</accession>
<dbReference type="EMBL" id="JAJEPS010000003">
    <property type="protein sequence ID" value="MCC2125494.1"/>
    <property type="molecule type" value="Genomic_DNA"/>
</dbReference>
<keyword evidence="3 7" id="KW-0489">Methyltransferase</keyword>
<evidence type="ECO:0000256" key="5">
    <source>
        <dbReference type="ARBA" id="ARBA00022691"/>
    </source>
</evidence>
<evidence type="ECO:0000256" key="2">
    <source>
        <dbReference type="ARBA" id="ARBA00022573"/>
    </source>
</evidence>
<dbReference type="RefSeq" id="WP_118769315.1">
    <property type="nucleotide sequence ID" value="NZ_JAJEPS010000003.1"/>
</dbReference>
<dbReference type="NCBIfam" id="TIGR01466">
    <property type="entry name" value="cobJ_cbiH"/>
    <property type="match status" value="1"/>
</dbReference>
<evidence type="ECO:0000256" key="4">
    <source>
        <dbReference type="ARBA" id="ARBA00022679"/>
    </source>
</evidence>
<keyword evidence="5" id="KW-0949">S-adenosyl-L-methionine</keyword>
<dbReference type="PANTHER" id="PTHR47036">
    <property type="entry name" value="COBALT-FACTOR III C(17)-METHYLTRANSFERASE-RELATED"/>
    <property type="match status" value="1"/>
</dbReference>
<dbReference type="InterPro" id="IPR014777">
    <property type="entry name" value="4pyrrole_Mease_sub1"/>
</dbReference>
<dbReference type="PANTHER" id="PTHR47036:SF1">
    <property type="entry name" value="COBALT-FACTOR III C(17)-METHYLTRANSFERASE-RELATED"/>
    <property type="match status" value="1"/>
</dbReference>
<dbReference type="Proteomes" id="UP001198220">
    <property type="component" value="Unassembled WGS sequence"/>
</dbReference>
<keyword evidence="8" id="KW-1185">Reference proteome</keyword>
<dbReference type="InterPro" id="IPR014776">
    <property type="entry name" value="4pyrrole_Mease_sub2"/>
</dbReference>
<feature type="domain" description="Tetrapyrrole methylase" evidence="6">
    <location>
        <begin position="3"/>
        <end position="210"/>
    </location>
</feature>
<dbReference type="InterPro" id="IPR035996">
    <property type="entry name" value="4pyrrol_Methylase_sf"/>
</dbReference>
<proteinExistence type="predicted"/>
<name>A0AAE3DBM0_9FIRM</name>